<name>A0ABT2GRI0_9MICO</name>
<dbReference type="Gene3D" id="2.70.98.10">
    <property type="match status" value="1"/>
</dbReference>
<dbReference type="GO" id="GO:0016787">
    <property type="term" value="F:hydrolase activity"/>
    <property type="evidence" value="ECO:0007669"/>
    <property type="project" value="UniProtKB-KW"/>
</dbReference>
<comment type="caution">
    <text evidence="4">The sequence shown here is derived from an EMBL/GenBank/DDBJ whole genome shotgun (WGS) entry which is preliminary data.</text>
</comment>
<organism evidence="4 5">
    <name type="scientific">Herbiconiux aconitum</name>
    <dbReference type="NCBI Taxonomy" id="2970913"/>
    <lineage>
        <taxon>Bacteria</taxon>
        <taxon>Bacillati</taxon>
        <taxon>Actinomycetota</taxon>
        <taxon>Actinomycetes</taxon>
        <taxon>Micrococcales</taxon>
        <taxon>Microbacteriaceae</taxon>
        <taxon>Herbiconiux</taxon>
    </lineage>
</organism>
<dbReference type="Gene3D" id="3.30.2080.10">
    <property type="entry name" value="GH92 mannosidase domain"/>
    <property type="match status" value="1"/>
</dbReference>
<dbReference type="InterPro" id="IPR050883">
    <property type="entry name" value="PNGase"/>
</dbReference>
<dbReference type="Pfam" id="PF17678">
    <property type="entry name" value="Glyco_hydro_92N"/>
    <property type="match status" value="1"/>
</dbReference>
<dbReference type="EMBL" id="JANLCM010000002">
    <property type="protein sequence ID" value="MCS5718773.1"/>
    <property type="molecule type" value="Genomic_DNA"/>
</dbReference>
<dbReference type="InterPro" id="IPR014718">
    <property type="entry name" value="GH-type_carb-bd"/>
</dbReference>
<dbReference type="Gene3D" id="1.20.1610.10">
    <property type="entry name" value="alpha-1,2-mannosidases domains"/>
    <property type="match status" value="1"/>
</dbReference>
<feature type="compositionally biased region" description="Low complexity" evidence="1">
    <location>
        <begin position="727"/>
        <end position="743"/>
    </location>
</feature>
<feature type="region of interest" description="Disordered" evidence="1">
    <location>
        <begin position="758"/>
        <end position="798"/>
    </location>
</feature>
<dbReference type="InterPro" id="IPR008928">
    <property type="entry name" value="6-hairpin_glycosidase_sf"/>
</dbReference>
<dbReference type="Gene3D" id="1.20.1050.60">
    <property type="entry name" value="alpha-1,2-mannosidase"/>
    <property type="match status" value="1"/>
</dbReference>
<sequence length="798" mass="86409">MIDHVDPFIGTEATALPEPTGLAASWWWPKPQIGNTHPGATHPLGMVSACAYSGAYPTGYGRYDLSLEGVPPTIYDAQLASGFTHFQQSGTGAIRKYYNYFRVTPMVEPLDVLGRTWALTEEQASPGYYTTTLDSGIAAEITVGPKSAVHRYTFPQHPNARIVIDFSLGGLAIPYGSTIPLRAHLETISPGVASGVVVAEGAPIAVHVECDAPQWRQMLWYDRRLMPGGTRLDFDHIRPTTLRPFGLMWAGPSESGQTIELRIGFSLRGVEQAERNLRADCGPGPARFDSRRERTQKTWRKHLKTITVDTPSPERKTVFSTALYHSLIKPSFAHSESPFWPSDGPFAFDIATMWDIYRTQLPLLTALQPEKAVELANALLTICEEEGNFPIGYRMARGSDRFSRQGSALAHTFLADLCQLGVPGIDWDWALVHMSDDLRRTYGEEYLLRGEAHPITHTLDIAFGYWCTAQVARHVGDRALATQFEELAARWVNAFDPTTGLLKDSTYYEGSRYNYSFRLQHDMAGRIEVSGGREQFVAQLDEFFGFGAPPVQQLGIAPGVPELVAGYQLGRFEGLNNEPDMDAPWAYHYAGRPDRTAEVVHNAVHQQFGTGRGGLPGNDDSGGLSSWFVWASLGLFPVAGQNLVLVNAPSFAAAQIAVGGGVFSVRTAGFREPVAGGPVQYVQAATLNGQPLERSWLRGAEFHAGGELLIELGPEPSDWGTQQVPPSSSSSSSSKSSTPLAATHDTATTAMTAMTEPAALTVPATTTAPSNGTGATITTATTGTPTTTGTTTTTGETP</sequence>
<dbReference type="PANTHER" id="PTHR12143:SF43">
    <property type="entry name" value="PUTATIVE-RELATED"/>
    <property type="match status" value="1"/>
</dbReference>
<evidence type="ECO:0000256" key="1">
    <source>
        <dbReference type="SAM" id="MobiDB-lite"/>
    </source>
</evidence>
<evidence type="ECO:0000313" key="4">
    <source>
        <dbReference type="EMBL" id="MCS5718773.1"/>
    </source>
</evidence>
<protein>
    <submittedName>
        <fullName evidence="4">Glycoside hydrolase family 92 protein</fullName>
    </submittedName>
</protein>
<evidence type="ECO:0000259" key="2">
    <source>
        <dbReference type="Pfam" id="PF07971"/>
    </source>
</evidence>
<dbReference type="PANTHER" id="PTHR12143">
    <property type="entry name" value="PEPTIDE N-GLYCANASE PNGASE -RELATED"/>
    <property type="match status" value="1"/>
</dbReference>
<reference evidence="4" key="1">
    <citation type="submission" date="2022-08" db="EMBL/GenBank/DDBJ databases">
        <authorList>
            <person name="Deng Y."/>
            <person name="Han X.-F."/>
            <person name="Zhang Y.-Q."/>
        </authorList>
    </citation>
    <scope>NUCLEOTIDE SEQUENCE</scope>
    <source>
        <strain evidence="4">CPCC 205763</strain>
    </source>
</reference>
<dbReference type="InterPro" id="IPR012939">
    <property type="entry name" value="Glyco_hydro_92"/>
</dbReference>
<dbReference type="SUPFAM" id="SSF48208">
    <property type="entry name" value="Six-hairpin glycosidases"/>
    <property type="match status" value="1"/>
</dbReference>
<dbReference type="InterPro" id="IPR041371">
    <property type="entry name" value="GH92_N"/>
</dbReference>
<dbReference type="Pfam" id="PF07971">
    <property type="entry name" value="Glyco_hydro_92"/>
    <property type="match status" value="1"/>
</dbReference>
<gene>
    <name evidence="4" type="ORF">N1027_11575</name>
</gene>
<evidence type="ECO:0000313" key="5">
    <source>
        <dbReference type="Proteomes" id="UP001165584"/>
    </source>
</evidence>
<dbReference type="RefSeq" id="WP_259508038.1">
    <property type="nucleotide sequence ID" value="NZ_JANLCM010000002.1"/>
</dbReference>
<accession>A0ABT2GRI0</accession>
<feature type="domain" description="Glycosyl hydrolase family 92" evidence="2">
    <location>
        <begin position="272"/>
        <end position="713"/>
    </location>
</feature>
<feature type="region of interest" description="Disordered" evidence="1">
    <location>
        <begin position="711"/>
        <end position="743"/>
    </location>
</feature>
<evidence type="ECO:0000259" key="3">
    <source>
        <dbReference type="Pfam" id="PF17678"/>
    </source>
</evidence>
<dbReference type="Proteomes" id="UP001165584">
    <property type="component" value="Unassembled WGS sequence"/>
</dbReference>
<keyword evidence="5" id="KW-1185">Reference proteome</keyword>
<keyword evidence="4" id="KW-0378">Hydrolase</keyword>
<proteinExistence type="predicted"/>
<feature type="domain" description="Glycosyl hydrolase family 92 N-terminal" evidence="3">
    <location>
        <begin position="4"/>
        <end position="168"/>
    </location>
</feature>